<dbReference type="Proteomes" id="UP001145114">
    <property type="component" value="Unassembled WGS sequence"/>
</dbReference>
<gene>
    <name evidence="1" type="primary">STE23_2</name>
    <name evidence="1" type="ORF">EV182_003978</name>
</gene>
<sequence length="798" mass="89095">MSKPSTNTADSETNDAVSLCREHTTSFIASHCRLQNIMDPNYRLNTLQSGLEYLEYVGEPIEMLPKDSRPCRLLKLCNMMEVLIIEDASSKRSAVTMSMDVGSACDPPALPGLAHLCMHALLLRSDAGEATLEEYLKMHKGSIDLRISAERSLYSFEVANPGFADALSMFSKCFISPSFEPKNVGHKAELIDAIRRRDLEDDAKRAKMVCQLLAADSEGEPLRLSPGSCNSLAASARDSGVELRDKVSEFFHARYSAGIMKLAVVGHLPLDELTELVVTEFSRVPNKGITSDFHFGNPCSQAALGKAVFLHSVDCARRMHIYFPSLYLSEALSASTLSYITYLLNDQGEDSPFYALYHKGWVEHIFCQYEILGRASIPLQIGIDLTEDGLDNYQSVLGMVFTVLTLLARKTPDEAIFGELKQIRAGYFRMCPQKPPLDLAQLAARLMNHTHTPKYRLFSGNILLHEFSPKDVKESMEHLAPENCIVVIIGDHRLDCVEMEGFQEGAECSVLPIRECIKSCPLEQIEAFAAAARQPRQETQSLDYDLLLNNNIRSMRKYELEPTLLVHTKFGEVWYSKNTNLSNNEGKLGIEIIPPNSVKDLPNMTNITIVFSLLLKKRLKDIIDSKEHNSVEYALRPKHSGLSILVKGSIFKMLDVVKLILKHIQLAEFSEAEFATALSDHIVNNSQAVGGLPDNHANKLANFIQDTSKAGNKTCTELETLDFDMFKHRVSEMFANFYFKVLAAGDFDQDMPLSVYDALINTLNPQPMATEDIHPNSFLQQNVGRYIVQAKLPAGSYT</sequence>
<reference evidence="1" key="1">
    <citation type="submission" date="2022-06" db="EMBL/GenBank/DDBJ databases">
        <title>Phylogenomic reconstructions and comparative analyses of Kickxellomycotina fungi.</title>
        <authorList>
            <person name="Reynolds N.K."/>
            <person name="Stajich J.E."/>
            <person name="Barry K."/>
            <person name="Grigoriev I.V."/>
            <person name="Crous P."/>
            <person name="Smith M.E."/>
        </authorList>
    </citation>
    <scope>NUCLEOTIDE SEQUENCE</scope>
    <source>
        <strain evidence="1">RSA 2271</strain>
    </source>
</reference>
<protein>
    <submittedName>
        <fullName evidence="1">Metalloprotease</fullName>
        <ecNumber evidence="1">3.4.24.56</ecNumber>
    </submittedName>
</protein>
<proteinExistence type="predicted"/>
<comment type="caution">
    <text evidence="1">The sequence shown here is derived from an EMBL/GenBank/DDBJ whole genome shotgun (WGS) entry which is preliminary data.</text>
</comment>
<keyword evidence="1" id="KW-0482">Metalloprotease</keyword>
<keyword evidence="2" id="KW-1185">Reference proteome</keyword>
<organism evidence="1 2">
    <name type="scientific">Spiromyces aspiralis</name>
    <dbReference type="NCBI Taxonomy" id="68401"/>
    <lineage>
        <taxon>Eukaryota</taxon>
        <taxon>Fungi</taxon>
        <taxon>Fungi incertae sedis</taxon>
        <taxon>Zoopagomycota</taxon>
        <taxon>Kickxellomycotina</taxon>
        <taxon>Kickxellomycetes</taxon>
        <taxon>Kickxellales</taxon>
        <taxon>Kickxellaceae</taxon>
        <taxon>Spiromyces</taxon>
    </lineage>
</organism>
<feature type="non-terminal residue" evidence="1">
    <location>
        <position position="798"/>
    </location>
</feature>
<evidence type="ECO:0000313" key="1">
    <source>
        <dbReference type="EMBL" id="KAJ1674093.1"/>
    </source>
</evidence>
<accession>A0ACC1HG65</accession>
<name>A0ACC1HG65_9FUNG</name>
<evidence type="ECO:0000313" key="2">
    <source>
        <dbReference type="Proteomes" id="UP001145114"/>
    </source>
</evidence>
<keyword evidence="1" id="KW-0645">Protease</keyword>
<keyword evidence="1" id="KW-0378">Hydrolase</keyword>
<dbReference type="EC" id="3.4.24.56" evidence="1"/>
<dbReference type="EMBL" id="JAMZIH010006274">
    <property type="protein sequence ID" value="KAJ1674093.1"/>
    <property type="molecule type" value="Genomic_DNA"/>
</dbReference>